<reference evidence="2" key="1">
    <citation type="journal article" date="2024" name="IScience">
        <title>Strigolactones Initiate the Formation of Haustorium-like Structures in Castilleja.</title>
        <authorList>
            <person name="Buerger M."/>
            <person name="Peterson D."/>
            <person name="Chory J."/>
        </authorList>
    </citation>
    <scope>NUCLEOTIDE SEQUENCE [LARGE SCALE GENOMIC DNA]</scope>
</reference>
<proteinExistence type="predicted"/>
<name>A0ABD3C930_9LAMI</name>
<organism evidence="1 2">
    <name type="scientific">Castilleja foliolosa</name>
    <dbReference type="NCBI Taxonomy" id="1961234"/>
    <lineage>
        <taxon>Eukaryota</taxon>
        <taxon>Viridiplantae</taxon>
        <taxon>Streptophyta</taxon>
        <taxon>Embryophyta</taxon>
        <taxon>Tracheophyta</taxon>
        <taxon>Spermatophyta</taxon>
        <taxon>Magnoliopsida</taxon>
        <taxon>eudicotyledons</taxon>
        <taxon>Gunneridae</taxon>
        <taxon>Pentapetalae</taxon>
        <taxon>asterids</taxon>
        <taxon>lamiids</taxon>
        <taxon>Lamiales</taxon>
        <taxon>Orobanchaceae</taxon>
        <taxon>Pedicularideae</taxon>
        <taxon>Castillejinae</taxon>
        <taxon>Castilleja</taxon>
    </lineage>
</organism>
<protein>
    <submittedName>
        <fullName evidence="1">Uncharacterized protein</fullName>
    </submittedName>
</protein>
<evidence type="ECO:0000313" key="2">
    <source>
        <dbReference type="Proteomes" id="UP001632038"/>
    </source>
</evidence>
<dbReference type="Proteomes" id="UP001632038">
    <property type="component" value="Unassembled WGS sequence"/>
</dbReference>
<dbReference type="EMBL" id="JAVIJP010000047">
    <property type="protein sequence ID" value="KAL3626043.1"/>
    <property type="molecule type" value="Genomic_DNA"/>
</dbReference>
<dbReference type="AlphaFoldDB" id="A0ABD3C930"/>
<sequence>MEGPDLFFHFLLLGVNILLRGVNWYNHILLWYEISCIIITLETAVHTLKYFRLPSSPFHRPSRPKHLTNLVVQLKLPLISTVSHKIIHNIFLVSSIFFSGFEATEAVADKVPETCVPMTGGSKPNTAARGKVSIKKKIKLSSSQIEADNLAAAASGEAGSSLVPTVPDQLLVVRAPGARL</sequence>
<evidence type="ECO:0000313" key="1">
    <source>
        <dbReference type="EMBL" id="KAL3626043.1"/>
    </source>
</evidence>
<comment type="caution">
    <text evidence="1">The sequence shown here is derived from an EMBL/GenBank/DDBJ whole genome shotgun (WGS) entry which is preliminary data.</text>
</comment>
<gene>
    <name evidence="1" type="ORF">CASFOL_029592</name>
</gene>
<keyword evidence="2" id="KW-1185">Reference proteome</keyword>
<accession>A0ABD3C930</accession>